<dbReference type="OrthoDB" id="268576at2759"/>
<accession>A0A0B1SF40</accession>
<gene>
    <name evidence="1" type="ORF">OESDEN_16348</name>
</gene>
<sequence length="97" mass="11050">METSKTKSLVQLRCIDALDIKMASGLFHKKDGYFGRKIRPLPPVRVLDEPAKEPPPKQQFTLTKDQLSGLFGHAKVHNLLPSGYSTRDYDYYKPSKD</sequence>
<keyword evidence="2" id="KW-1185">Reference proteome</keyword>
<evidence type="ECO:0000313" key="1">
    <source>
        <dbReference type="EMBL" id="KHJ83943.1"/>
    </source>
</evidence>
<dbReference type="AlphaFoldDB" id="A0A0B1SF40"/>
<name>A0A0B1SF40_OESDE</name>
<dbReference type="EMBL" id="KN570937">
    <property type="protein sequence ID" value="KHJ83943.1"/>
    <property type="molecule type" value="Genomic_DNA"/>
</dbReference>
<protein>
    <submittedName>
        <fullName evidence="1">Uncharacterized protein</fullName>
    </submittedName>
</protein>
<evidence type="ECO:0000313" key="2">
    <source>
        <dbReference type="Proteomes" id="UP000053660"/>
    </source>
</evidence>
<proteinExistence type="predicted"/>
<organism evidence="1 2">
    <name type="scientific">Oesophagostomum dentatum</name>
    <name type="common">Nodular worm</name>
    <dbReference type="NCBI Taxonomy" id="61180"/>
    <lineage>
        <taxon>Eukaryota</taxon>
        <taxon>Metazoa</taxon>
        <taxon>Ecdysozoa</taxon>
        <taxon>Nematoda</taxon>
        <taxon>Chromadorea</taxon>
        <taxon>Rhabditida</taxon>
        <taxon>Rhabditina</taxon>
        <taxon>Rhabditomorpha</taxon>
        <taxon>Strongyloidea</taxon>
        <taxon>Strongylidae</taxon>
        <taxon>Oesophagostomum</taxon>
    </lineage>
</organism>
<reference evidence="1 2" key="1">
    <citation type="submission" date="2014-03" db="EMBL/GenBank/DDBJ databases">
        <title>Draft genome of the hookworm Oesophagostomum dentatum.</title>
        <authorList>
            <person name="Mitreva M."/>
        </authorList>
    </citation>
    <scope>NUCLEOTIDE SEQUENCE [LARGE SCALE GENOMIC DNA]</scope>
    <source>
        <strain evidence="1 2">OD-Hann</strain>
    </source>
</reference>
<dbReference type="Proteomes" id="UP000053660">
    <property type="component" value="Unassembled WGS sequence"/>
</dbReference>